<dbReference type="SMART" id="SM00034">
    <property type="entry name" value="CLECT"/>
    <property type="match status" value="3"/>
</dbReference>
<dbReference type="PROSITE" id="PS00615">
    <property type="entry name" value="C_TYPE_LECTIN_1"/>
    <property type="match status" value="3"/>
</dbReference>
<dbReference type="InterPro" id="IPR001304">
    <property type="entry name" value="C-type_lectin-like"/>
</dbReference>
<dbReference type="InterPro" id="IPR016187">
    <property type="entry name" value="CTDL_fold"/>
</dbReference>
<dbReference type="InterPro" id="IPR018378">
    <property type="entry name" value="C-type_lectin_CS"/>
</dbReference>
<dbReference type="PANTHER" id="PTHR45784:SF3">
    <property type="entry name" value="C-TYPE LECTIN DOMAIN FAMILY 4 MEMBER K-LIKE-RELATED"/>
    <property type="match status" value="1"/>
</dbReference>
<organism evidence="4 5">
    <name type="scientific">Mugilogobius chulae</name>
    <name type="common">yellowstripe goby</name>
    <dbReference type="NCBI Taxonomy" id="88201"/>
    <lineage>
        <taxon>Eukaryota</taxon>
        <taxon>Metazoa</taxon>
        <taxon>Chordata</taxon>
        <taxon>Craniata</taxon>
        <taxon>Vertebrata</taxon>
        <taxon>Euteleostomi</taxon>
        <taxon>Actinopterygii</taxon>
        <taxon>Neopterygii</taxon>
        <taxon>Teleostei</taxon>
        <taxon>Neoteleostei</taxon>
        <taxon>Acanthomorphata</taxon>
        <taxon>Gobiaria</taxon>
        <taxon>Gobiiformes</taxon>
        <taxon>Gobioidei</taxon>
        <taxon>Gobiidae</taxon>
        <taxon>Gobionellinae</taxon>
        <taxon>Mugilogobius</taxon>
    </lineage>
</organism>
<evidence type="ECO:0000256" key="1">
    <source>
        <dbReference type="ARBA" id="ARBA00023157"/>
    </source>
</evidence>
<feature type="domain" description="C-type lectin" evidence="3">
    <location>
        <begin position="491"/>
        <end position="611"/>
    </location>
</feature>
<dbReference type="InterPro" id="IPR016186">
    <property type="entry name" value="C-type_lectin-like/link_sf"/>
</dbReference>
<dbReference type="Proteomes" id="UP001460270">
    <property type="component" value="Unassembled WGS sequence"/>
</dbReference>
<name>A0AAW0P0T7_9GOBI</name>
<dbReference type="Pfam" id="PF00059">
    <property type="entry name" value="Lectin_C"/>
    <property type="match status" value="3"/>
</dbReference>
<keyword evidence="1" id="KW-1015">Disulfide bond</keyword>
<dbReference type="PANTHER" id="PTHR45784">
    <property type="entry name" value="C-TYPE LECTIN DOMAIN FAMILY 20 MEMBER A-RELATED"/>
    <property type="match status" value="1"/>
</dbReference>
<dbReference type="EMBL" id="JBBPFD010000010">
    <property type="protein sequence ID" value="KAK7910416.1"/>
    <property type="molecule type" value="Genomic_DNA"/>
</dbReference>
<reference evidence="5" key="1">
    <citation type="submission" date="2024-04" db="EMBL/GenBank/DDBJ databases">
        <title>Salinicola lusitanus LLJ914,a marine bacterium isolated from the Okinawa Trough.</title>
        <authorList>
            <person name="Li J."/>
        </authorList>
    </citation>
    <scope>NUCLEOTIDE SEQUENCE [LARGE SCALE GENOMIC DNA]</scope>
</reference>
<protein>
    <recommendedName>
        <fullName evidence="3">C-type lectin domain-containing protein</fullName>
    </recommendedName>
</protein>
<dbReference type="PROSITE" id="PS50041">
    <property type="entry name" value="C_TYPE_LECTIN_2"/>
    <property type="match status" value="3"/>
</dbReference>
<evidence type="ECO:0000313" key="4">
    <source>
        <dbReference type="EMBL" id="KAK7910416.1"/>
    </source>
</evidence>
<evidence type="ECO:0000313" key="5">
    <source>
        <dbReference type="Proteomes" id="UP001460270"/>
    </source>
</evidence>
<proteinExistence type="predicted"/>
<comment type="caution">
    <text evidence="4">The sequence shown here is derived from an EMBL/GenBank/DDBJ whole genome shotgun (WGS) entry which is preliminary data.</text>
</comment>
<evidence type="ECO:0000259" key="3">
    <source>
        <dbReference type="PROSITE" id="PS50041"/>
    </source>
</evidence>
<dbReference type="Gene3D" id="3.10.100.10">
    <property type="entry name" value="Mannose-Binding Protein A, subunit A"/>
    <property type="match status" value="3"/>
</dbReference>
<feature type="domain" description="C-type lectin" evidence="3">
    <location>
        <begin position="44"/>
        <end position="165"/>
    </location>
</feature>
<feature type="domain" description="C-type lectin" evidence="3">
    <location>
        <begin position="177"/>
        <end position="272"/>
    </location>
</feature>
<accession>A0AAW0P0T7</accession>
<feature type="region of interest" description="Disordered" evidence="2">
    <location>
        <begin position="333"/>
        <end position="362"/>
    </location>
</feature>
<gene>
    <name evidence="4" type="ORF">WMY93_015100</name>
</gene>
<dbReference type="AlphaFoldDB" id="A0AAW0P0T7"/>
<evidence type="ECO:0000256" key="2">
    <source>
        <dbReference type="SAM" id="MobiDB-lite"/>
    </source>
</evidence>
<keyword evidence="5" id="KW-1185">Reference proteome</keyword>
<dbReference type="SUPFAM" id="SSF56436">
    <property type="entry name" value="C-type lectin-like"/>
    <property type="match status" value="3"/>
</dbReference>
<sequence>MLLCTPRLTHKTAVDGAARHTYKLKMEQTLWLSLLLSQMCFSVSQDHVYHFINEEKSWVEAQTFCRKYYTDLATVNHMRDLERLRAAADGQTDVWIGLHQTSDKLADRKWHWSQPEVKFDEAKAKWEPGEPNDAKGTKVENCGQIYTNNHWNDASCEMIICFICNDQSSGTIVMIDDTKSWLKAQQFCRTHHTDLMSGPDQQRQFEAKYPSRSDKCWMGLFRDNWGWSDGSDSSFRNWKTVVNSLSKKCAALVDQDRWESEDCGLKKPFICHGEKVVFGIHQARLTQVFSWLCKLLTQVFSWLCKLQTLIAFLLLPDVDFSVMRIEKLGSSSSSTEEQPFAAQEQPRQFTSRDEEVENINEEDFNSLHNTTVEWGDETWTPEMQTQIESSSEEYETKEYDTYSDDSEDQDYIPPVCLQAGGALKTQFRLENLPQIHMDETVHDDPDDCEVLHDTTPPDTAQAHILRLSASLKMDQTLWLSLLLSQMCFSVSQDHVYHFINEEKSWAEAQTFCRKYYTDLATVNHMRDLERLRAAAGGQTDVWIGLHQTSDKLADRKWHWSQPDVKYNEGDIQWYPGQPDDFKDYGGIPENCGIFYSNNQWHDGNCNLRYSYFICYTSKDEVIAFCQILEVGHVIRHDS</sequence>